<feature type="compositionally biased region" description="Polar residues" evidence="1">
    <location>
        <begin position="84"/>
        <end position="98"/>
    </location>
</feature>
<feature type="compositionally biased region" description="Basic and acidic residues" evidence="1">
    <location>
        <begin position="121"/>
        <end position="132"/>
    </location>
</feature>
<dbReference type="InterPro" id="IPR052003">
    <property type="entry name" value="HR_DNA-Binding_Protein"/>
</dbReference>
<feature type="compositionally biased region" description="Acidic residues" evidence="1">
    <location>
        <begin position="16"/>
        <end position="25"/>
    </location>
</feature>
<dbReference type="GeneID" id="108279459"/>
<dbReference type="PANTHER" id="PTHR15361">
    <property type="entry name" value="RAD51/NUKS-INTERACTING PROTEIN"/>
    <property type="match status" value="1"/>
</dbReference>
<feature type="region of interest" description="Disordered" evidence="1">
    <location>
        <begin position="1"/>
        <end position="63"/>
    </location>
</feature>
<dbReference type="AlphaFoldDB" id="A0A2D0T325"/>
<organism evidence="3 4">
    <name type="scientific">Ictalurus punctatus</name>
    <name type="common">Channel catfish</name>
    <name type="synonym">Silurus punctatus</name>
    <dbReference type="NCBI Taxonomy" id="7998"/>
    <lineage>
        <taxon>Eukaryota</taxon>
        <taxon>Metazoa</taxon>
        <taxon>Chordata</taxon>
        <taxon>Craniata</taxon>
        <taxon>Vertebrata</taxon>
        <taxon>Euteleostomi</taxon>
        <taxon>Actinopterygii</taxon>
        <taxon>Neopterygii</taxon>
        <taxon>Teleostei</taxon>
        <taxon>Ostariophysi</taxon>
        <taxon>Siluriformes</taxon>
        <taxon>Ictaluridae</taxon>
        <taxon>Ictalurus</taxon>
    </lineage>
</organism>
<feature type="compositionally biased region" description="Basic residues" evidence="1">
    <location>
        <begin position="218"/>
        <end position="229"/>
    </location>
</feature>
<protein>
    <submittedName>
        <fullName evidence="4">RAD51-associated protein 1</fullName>
    </submittedName>
</protein>
<feature type="compositionally biased region" description="Basic and acidic residues" evidence="1">
    <location>
        <begin position="37"/>
        <end position="63"/>
    </location>
</feature>
<feature type="compositionally biased region" description="Basic and acidic residues" evidence="1">
    <location>
        <begin position="184"/>
        <end position="193"/>
    </location>
</feature>
<feature type="compositionally biased region" description="Acidic residues" evidence="1">
    <location>
        <begin position="200"/>
        <end position="214"/>
    </location>
</feature>
<sequence>MERPSRNKKAISYSDFLDDDDDEDFATAPPNKKARASVKECQQDKPRKNETIDSTAKARKERVSLDEKLYERDLETALILSQLQSAGTFGQPPSNSLDGKSERCEDVPPMLTHFSVDGSCFDDKKPSSHASEESPPVLSNCSVDVTCLGLDQISSEQTPSSAVCTKRKPQKATEQQQCASQAVKENKEDEDYRPQNTPESDSEFSDLDESEDEEYTVKRKREKTKKAKSERKTSPKAAKKEKKQTKQAKTKPVSRGKNTALGSPGVRNPAAAQPLSALNRTPTTPPVSKSALHTSPGEGRMPKWTPPGLLGRSPSSCQSPAMKSPGLGLRLGLSRLARVKPLHPNAEAH</sequence>
<dbReference type="GO" id="GO:0000724">
    <property type="term" value="P:double-strand break repair via homologous recombination"/>
    <property type="evidence" value="ECO:0007669"/>
    <property type="project" value="TreeGrafter"/>
</dbReference>
<dbReference type="KEGG" id="ipu:108279459"/>
<dbReference type="STRING" id="7998.ENSIPUP00000006736"/>
<evidence type="ECO:0000256" key="1">
    <source>
        <dbReference type="SAM" id="MobiDB-lite"/>
    </source>
</evidence>
<dbReference type="CTD" id="10635"/>
<feature type="region of interest" description="Disordered" evidence="1">
    <location>
        <begin position="155"/>
        <end position="327"/>
    </location>
</feature>
<evidence type="ECO:0000313" key="3">
    <source>
        <dbReference type="Proteomes" id="UP000221080"/>
    </source>
</evidence>
<name>A0A2D0T325_ICTPU</name>
<dbReference type="Proteomes" id="UP000221080">
    <property type="component" value="Chromosome 19"/>
</dbReference>
<dbReference type="GO" id="GO:0003690">
    <property type="term" value="F:double-stranded DNA binding"/>
    <property type="evidence" value="ECO:0007669"/>
    <property type="project" value="TreeGrafter"/>
</dbReference>
<dbReference type="Pfam" id="PF15696">
    <property type="entry name" value="RAD51_interact"/>
    <property type="match status" value="1"/>
</dbReference>
<evidence type="ECO:0000313" key="4">
    <source>
        <dbReference type="RefSeq" id="XP_017349211.1"/>
    </source>
</evidence>
<keyword evidence="3" id="KW-1185">Reference proteome</keyword>
<dbReference type="InterPro" id="IPR031419">
    <property type="entry name" value="RAD51_interact"/>
</dbReference>
<dbReference type="GO" id="GO:0003697">
    <property type="term" value="F:single-stranded DNA binding"/>
    <property type="evidence" value="ECO:0007669"/>
    <property type="project" value="TreeGrafter"/>
</dbReference>
<dbReference type="OrthoDB" id="6162659at2759"/>
<dbReference type="PANTHER" id="PTHR15361:SF4">
    <property type="entry name" value="RAD51-ASSOCIATED PROTEIN 1"/>
    <property type="match status" value="1"/>
</dbReference>
<feature type="domain" description="RAD51 interacting motif" evidence="2">
    <location>
        <begin position="312"/>
        <end position="346"/>
    </location>
</feature>
<reference evidence="4" key="2">
    <citation type="submission" date="2025-08" db="UniProtKB">
        <authorList>
            <consortium name="RefSeq"/>
        </authorList>
    </citation>
    <scope>IDENTIFICATION</scope>
    <source>
        <tissue evidence="4">Blood</tissue>
    </source>
</reference>
<feature type="region of interest" description="Disordered" evidence="1">
    <location>
        <begin position="84"/>
        <end position="139"/>
    </location>
</feature>
<dbReference type="RefSeq" id="XP_017349211.1">
    <property type="nucleotide sequence ID" value="XM_017493722.3"/>
</dbReference>
<dbReference type="OMA" id="CHRNKKV"/>
<proteinExistence type="predicted"/>
<evidence type="ECO:0000259" key="2">
    <source>
        <dbReference type="Pfam" id="PF15696"/>
    </source>
</evidence>
<reference evidence="3" key="1">
    <citation type="journal article" date="2016" name="Nat. Commun.">
        <title>The channel catfish genome sequence provides insights into the evolution of scale formation in teleosts.</title>
        <authorList>
            <person name="Liu Z."/>
            <person name="Liu S."/>
            <person name="Yao J."/>
            <person name="Bao L."/>
            <person name="Zhang J."/>
            <person name="Li Y."/>
            <person name="Jiang C."/>
            <person name="Sun L."/>
            <person name="Wang R."/>
            <person name="Zhang Y."/>
            <person name="Zhou T."/>
            <person name="Zeng Q."/>
            <person name="Fu Q."/>
            <person name="Gao S."/>
            <person name="Li N."/>
            <person name="Koren S."/>
            <person name="Jiang Y."/>
            <person name="Zimin A."/>
            <person name="Xu P."/>
            <person name="Phillippy A.M."/>
            <person name="Geng X."/>
            <person name="Song L."/>
            <person name="Sun F."/>
            <person name="Li C."/>
            <person name="Wang X."/>
            <person name="Chen A."/>
            <person name="Jin Y."/>
            <person name="Yuan Z."/>
            <person name="Yang Y."/>
            <person name="Tan S."/>
            <person name="Peatman E."/>
            <person name="Lu J."/>
            <person name="Qin Z."/>
            <person name="Dunham R."/>
            <person name="Li Z."/>
            <person name="Sonstegard T."/>
            <person name="Feng J."/>
            <person name="Danzmann R.G."/>
            <person name="Schroeder S."/>
            <person name="Scheffler B."/>
            <person name="Duke M.V."/>
            <person name="Ballard L."/>
            <person name="Kucuktas H."/>
            <person name="Kaltenboeck L."/>
            <person name="Liu H."/>
            <person name="Armbruster J."/>
            <person name="Xie Y."/>
            <person name="Kirby M.L."/>
            <person name="Tian Y."/>
            <person name="Flanagan M.E."/>
            <person name="Mu W."/>
            <person name="Waldbieser G.C."/>
        </authorList>
    </citation>
    <scope>NUCLEOTIDE SEQUENCE [LARGE SCALE GENOMIC DNA]</scope>
    <source>
        <strain evidence="3">SDA103</strain>
    </source>
</reference>
<dbReference type="GO" id="GO:0036297">
    <property type="term" value="P:interstrand cross-link repair"/>
    <property type="evidence" value="ECO:0007669"/>
    <property type="project" value="TreeGrafter"/>
</dbReference>
<gene>
    <name evidence="4" type="primary">rad51ap1</name>
</gene>
<feature type="compositionally biased region" description="Basic residues" evidence="1">
    <location>
        <begin position="237"/>
        <end position="254"/>
    </location>
</feature>
<accession>A0A2D0T325</accession>